<keyword evidence="4" id="KW-0067">ATP-binding</keyword>
<dbReference type="SUPFAM" id="SSF81593">
    <property type="entry name" value="Nucleotidyltransferase substrate binding subunit/domain"/>
    <property type="match status" value="1"/>
</dbReference>
<dbReference type="EMBL" id="ADZX01000356">
    <property type="protein sequence ID" value="EFK97079.1"/>
    <property type="molecule type" value="Genomic_DNA"/>
</dbReference>
<evidence type="ECO:0000256" key="3">
    <source>
        <dbReference type="ARBA" id="ARBA00022741"/>
    </source>
</evidence>
<dbReference type="GO" id="GO:0005829">
    <property type="term" value="C:cytosol"/>
    <property type="evidence" value="ECO:0007669"/>
    <property type="project" value="TreeGrafter"/>
</dbReference>
<proteinExistence type="predicted"/>
<keyword evidence="5" id="KW-0460">Magnesium</keyword>
<dbReference type="Gene3D" id="3.30.460.10">
    <property type="entry name" value="Beta Polymerase, domain 2"/>
    <property type="match status" value="1"/>
</dbReference>
<dbReference type="GO" id="GO:0000820">
    <property type="term" value="P:regulation of glutamine family amino acid metabolic process"/>
    <property type="evidence" value="ECO:0007669"/>
    <property type="project" value="TreeGrafter"/>
</dbReference>
<dbReference type="PANTHER" id="PTHR30621">
    <property type="entry name" value="GLUTAMINE SYNTHETASE ADENYLYLTRANSFERASE"/>
    <property type="match status" value="1"/>
</dbReference>
<evidence type="ECO:0000313" key="8">
    <source>
        <dbReference type="EMBL" id="EFK97079.1"/>
    </source>
</evidence>
<dbReference type="GO" id="GO:0016874">
    <property type="term" value="F:ligase activity"/>
    <property type="evidence" value="ECO:0007669"/>
    <property type="project" value="UniProtKB-KW"/>
</dbReference>
<feature type="domain" description="PII-uridylyltransferase/Glutamine-synthetase adenylyltransferase" evidence="7">
    <location>
        <begin position="55"/>
        <end position="177"/>
    </location>
</feature>
<reference evidence="8" key="2">
    <citation type="journal article" date="2011" name="Microb. Ecol.">
        <title>Taxonomic and Functional Metagenomic Profiling of the Microbial Community in the Anoxic Sediment of a Sub-saline Shallow Lake (Laguna de Carrizo, Central Spain).</title>
        <authorList>
            <person name="Ferrer M."/>
            <person name="Guazzaroni M.E."/>
            <person name="Richter M."/>
            <person name="Garcia-Salamanca A."/>
            <person name="Yarza P."/>
            <person name="Suarez-Suarez A."/>
            <person name="Solano J."/>
            <person name="Alcaide M."/>
            <person name="van Dillewijn P."/>
            <person name="Molina-Henares M.A."/>
            <person name="Lopez-Cortes N."/>
            <person name="Al-Ramahi Y."/>
            <person name="Guerrero C."/>
            <person name="Acosta A."/>
            <person name="de Eugenio L.I."/>
            <person name="Martinez V."/>
            <person name="Marques S."/>
            <person name="Rojo F."/>
            <person name="Santero E."/>
            <person name="Genilloud O."/>
            <person name="Perez-Perez J."/>
            <person name="Rossello-Mora R."/>
            <person name="Ramos J.L."/>
        </authorList>
    </citation>
    <scope>NUCLEOTIDE SEQUENCE</scope>
</reference>
<dbReference type="InterPro" id="IPR043519">
    <property type="entry name" value="NT_sf"/>
</dbReference>
<protein>
    <submittedName>
        <fullName evidence="8">Glutamate-ammonia-ligase adenylyltransferase</fullName>
        <ecNumber evidence="8">2.7.7.42</ecNumber>
    </submittedName>
</protein>
<evidence type="ECO:0000256" key="4">
    <source>
        <dbReference type="ARBA" id="ARBA00022840"/>
    </source>
</evidence>
<keyword evidence="8" id="KW-0436">Ligase</keyword>
<dbReference type="InterPro" id="IPR023057">
    <property type="entry name" value="GlnE"/>
</dbReference>
<feature type="non-terminal residue" evidence="8">
    <location>
        <position position="180"/>
    </location>
</feature>
<dbReference type="GO" id="GO:0008882">
    <property type="term" value="F:[glutamate-ammonia-ligase] adenylyltransferase activity"/>
    <property type="evidence" value="ECO:0007669"/>
    <property type="project" value="UniProtKB-EC"/>
</dbReference>
<gene>
    <name evidence="8" type="primary">glnE</name>
    <name evidence="8" type="ORF">LDC_0851</name>
</gene>
<name>D9PH52_9ZZZZ</name>
<comment type="caution">
    <text evidence="8">The sequence shown here is derived from an EMBL/GenBank/DDBJ whole genome shotgun (WGS) entry which is preliminary data.</text>
</comment>
<evidence type="ECO:0000256" key="2">
    <source>
        <dbReference type="ARBA" id="ARBA00022695"/>
    </source>
</evidence>
<keyword evidence="6" id="KW-0511">Multifunctional enzyme</keyword>
<dbReference type="Gene3D" id="1.20.120.330">
    <property type="entry name" value="Nucleotidyltransferases domain 2"/>
    <property type="match status" value="1"/>
</dbReference>
<dbReference type="FunFam" id="1.20.120.330:FF:000005">
    <property type="entry name" value="Bifunctional glutamine synthetase adenylyltransferase/adenylyl-removing enzyme"/>
    <property type="match status" value="1"/>
</dbReference>
<dbReference type="SUPFAM" id="SSF81301">
    <property type="entry name" value="Nucleotidyltransferase"/>
    <property type="match status" value="1"/>
</dbReference>
<organism evidence="8">
    <name type="scientific">sediment metagenome</name>
    <dbReference type="NCBI Taxonomy" id="749907"/>
    <lineage>
        <taxon>unclassified sequences</taxon>
        <taxon>metagenomes</taxon>
        <taxon>ecological metagenomes</taxon>
    </lineage>
</organism>
<keyword evidence="1 8" id="KW-0808">Transferase</keyword>
<accession>D9PH52</accession>
<dbReference type="EC" id="2.7.7.42" evidence="8"/>
<keyword evidence="3" id="KW-0547">Nucleotide-binding</keyword>
<keyword evidence="2 8" id="KW-0548">Nucleotidyltransferase</keyword>
<dbReference type="InterPro" id="IPR013546">
    <property type="entry name" value="PII_UdlTrfase/GS_AdlTrfase"/>
</dbReference>
<reference evidence="8" key="1">
    <citation type="submission" date="2010-07" db="EMBL/GenBank/DDBJ databases">
        <authorList>
            <consortium name="CONSOLIDER consortium CSD2007-00005"/>
            <person name="Guazzaroni M.-E."/>
            <person name="Richter M."/>
            <person name="Garcia-Salamanca A."/>
            <person name="Yarza P."/>
            <person name="Ferrer M."/>
        </authorList>
    </citation>
    <scope>NUCLEOTIDE SEQUENCE</scope>
</reference>
<dbReference type="GO" id="GO:0005524">
    <property type="term" value="F:ATP binding"/>
    <property type="evidence" value="ECO:0007669"/>
    <property type="project" value="UniProtKB-KW"/>
</dbReference>
<dbReference type="AlphaFoldDB" id="D9PH52"/>
<evidence type="ECO:0000259" key="7">
    <source>
        <dbReference type="Pfam" id="PF08335"/>
    </source>
</evidence>
<evidence type="ECO:0000256" key="1">
    <source>
        <dbReference type="ARBA" id="ARBA00022679"/>
    </source>
</evidence>
<dbReference type="PANTHER" id="PTHR30621:SF0">
    <property type="entry name" value="BIFUNCTIONAL GLUTAMINE SYNTHETASE ADENYLYLTRANSFERASE_ADENYLYL-REMOVING ENZYME"/>
    <property type="match status" value="1"/>
</dbReference>
<evidence type="ECO:0000256" key="5">
    <source>
        <dbReference type="ARBA" id="ARBA00022842"/>
    </source>
</evidence>
<evidence type="ECO:0000256" key="6">
    <source>
        <dbReference type="ARBA" id="ARBA00023268"/>
    </source>
</evidence>
<dbReference type="Pfam" id="PF08335">
    <property type="entry name" value="GlnD_UR_UTase"/>
    <property type="match status" value="1"/>
</dbReference>
<sequence length="180" mass="20917">MLEEYYLTQGREWERYAWIKGRPLVGSCHEELTALLRPFVFRKYLDFGAFASMRDLHGQIRREVARRDMSDNIKLGPGGIREIEFITQVFQLIRGGKDTALQTRSTLVALDLLEQRQLLPQQAVGELRDAYFFLRNLEHRLQYLDDAQTQTLPANDTDRPLIAEAMGYAAYEEFLTALDE</sequence>